<evidence type="ECO:0000256" key="1">
    <source>
        <dbReference type="SAM" id="MobiDB-lite"/>
    </source>
</evidence>
<reference evidence="2 3" key="1">
    <citation type="submission" date="2024-04" db="EMBL/GenBank/DDBJ databases">
        <title>Phyllosticta paracitricarpa is synonymous to the EU quarantine fungus P. citricarpa based on phylogenomic analyses.</title>
        <authorList>
            <consortium name="Lawrence Berkeley National Laboratory"/>
            <person name="Van ingen-buijs V.A."/>
            <person name="Van westerhoven A.C."/>
            <person name="Haridas S."/>
            <person name="Skiadas P."/>
            <person name="Martin F."/>
            <person name="Groenewald J.Z."/>
            <person name="Crous P.W."/>
            <person name="Seidl M.F."/>
        </authorList>
    </citation>
    <scope>NUCLEOTIDE SEQUENCE [LARGE SCALE GENOMIC DNA]</scope>
    <source>
        <strain evidence="2 3">CBS 141358</strain>
    </source>
</reference>
<proteinExistence type="predicted"/>
<name>A0ABR1MUI4_9PEZI</name>
<accession>A0ABR1MUI4</accession>
<feature type="compositionally biased region" description="Basic and acidic residues" evidence="1">
    <location>
        <begin position="32"/>
        <end position="49"/>
    </location>
</feature>
<organism evidence="2 3">
    <name type="scientific">Phyllosticta paracitricarpa</name>
    <dbReference type="NCBI Taxonomy" id="2016321"/>
    <lineage>
        <taxon>Eukaryota</taxon>
        <taxon>Fungi</taxon>
        <taxon>Dikarya</taxon>
        <taxon>Ascomycota</taxon>
        <taxon>Pezizomycotina</taxon>
        <taxon>Dothideomycetes</taxon>
        <taxon>Dothideomycetes incertae sedis</taxon>
        <taxon>Botryosphaeriales</taxon>
        <taxon>Phyllostictaceae</taxon>
        <taxon>Phyllosticta</taxon>
    </lineage>
</organism>
<sequence length="325" mass="35598">MTWTQTQTRIRTLMAMMMEMKSKENEDGDGTDEAHVLDDDEHGKHDDHGPAVPSVGVPQHLFARSWTPLPPADARCERCRLQGDNDDDQLLRPDLPACRRCWLTAGHVSKPIGSHLASYVAAVATVAAETAIQPSLFIPLLSPLCCHVEGPVVGASAWEVQGAGVSCGARLLLRLVDCFVAKTTHPRRVRSRVPSLVASGAPTTVDAPSLGRLRHGWFCGCCRLGQEQSVSGREWDLVVRMPRRGLRVSTKDGGEREMRVGGETFARSRLQIQPASLHSPPQRDTPAVLSRDFEDKPTTPPHERLPSSRNNTGVIMQKNKVAAHI</sequence>
<evidence type="ECO:0000313" key="3">
    <source>
        <dbReference type="Proteomes" id="UP001367316"/>
    </source>
</evidence>
<protein>
    <submittedName>
        <fullName evidence="2">Uncharacterized protein</fullName>
    </submittedName>
</protein>
<feature type="compositionally biased region" description="Basic and acidic residues" evidence="1">
    <location>
        <begin position="291"/>
        <end position="306"/>
    </location>
</feature>
<dbReference type="EMBL" id="JBBPBF010000045">
    <property type="protein sequence ID" value="KAK7606604.1"/>
    <property type="molecule type" value="Genomic_DNA"/>
</dbReference>
<keyword evidence="3" id="KW-1185">Reference proteome</keyword>
<evidence type="ECO:0000313" key="2">
    <source>
        <dbReference type="EMBL" id="KAK7606604.1"/>
    </source>
</evidence>
<feature type="region of interest" description="Disordered" evidence="1">
    <location>
        <begin position="23"/>
        <end position="54"/>
    </location>
</feature>
<comment type="caution">
    <text evidence="2">The sequence shown here is derived from an EMBL/GenBank/DDBJ whole genome shotgun (WGS) entry which is preliminary data.</text>
</comment>
<dbReference type="Proteomes" id="UP001367316">
    <property type="component" value="Unassembled WGS sequence"/>
</dbReference>
<feature type="region of interest" description="Disordered" evidence="1">
    <location>
        <begin position="273"/>
        <end position="311"/>
    </location>
</feature>
<gene>
    <name evidence="2" type="ORF">JOL62DRAFT_630109</name>
</gene>